<evidence type="ECO:0000313" key="7">
    <source>
        <dbReference type="Proteomes" id="UP000271974"/>
    </source>
</evidence>
<dbReference type="PANTHER" id="PTHR25462:SF296">
    <property type="entry name" value="MEIOTIC P26, ISOFORM F"/>
    <property type="match status" value="1"/>
</dbReference>
<dbReference type="Proteomes" id="UP000271974">
    <property type="component" value="Unassembled WGS sequence"/>
</dbReference>
<evidence type="ECO:0000313" key="6">
    <source>
        <dbReference type="EMBL" id="RUS80352.1"/>
    </source>
</evidence>
<dbReference type="PROSITE" id="PS50089">
    <property type="entry name" value="ZF_RING_2"/>
    <property type="match status" value="1"/>
</dbReference>
<dbReference type="InterPro" id="IPR018957">
    <property type="entry name" value="Znf_C3HC4_RING-type"/>
</dbReference>
<organism evidence="6 7">
    <name type="scientific">Elysia chlorotica</name>
    <name type="common">Eastern emerald elysia</name>
    <name type="synonym">Sea slug</name>
    <dbReference type="NCBI Taxonomy" id="188477"/>
    <lineage>
        <taxon>Eukaryota</taxon>
        <taxon>Metazoa</taxon>
        <taxon>Spiralia</taxon>
        <taxon>Lophotrochozoa</taxon>
        <taxon>Mollusca</taxon>
        <taxon>Gastropoda</taxon>
        <taxon>Heterobranchia</taxon>
        <taxon>Euthyneura</taxon>
        <taxon>Panpulmonata</taxon>
        <taxon>Sacoglossa</taxon>
        <taxon>Placobranchoidea</taxon>
        <taxon>Plakobranchidae</taxon>
        <taxon>Elysia</taxon>
    </lineage>
</organism>
<feature type="domain" description="RING-type" evidence="5">
    <location>
        <begin position="15"/>
        <end position="56"/>
    </location>
</feature>
<dbReference type="GO" id="GO:0061630">
    <property type="term" value="F:ubiquitin protein ligase activity"/>
    <property type="evidence" value="ECO:0007669"/>
    <property type="project" value="TreeGrafter"/>
</dbReference>
<feature type="non-terminal residue" evidence="6">
    <location>
        <position position="619"/>
    </location>
</feature>
<dbReference type="OrthoDB" id="1616686at2759"/>
<protein>
    <recommendedName>
        <fullName evidence="5">RING-type domain-containing protein</fullName>
    </recommendedName>
</protein>
<dbReference type="Gene3D" id="3.30.160.60">
    <property type="entry name" value="Classic Zinc Finger"/>
    <property type="match status" value="1"/>
</dbReference>
<proteinExistence type="predicted"/>
<gene>
    <name evidence="6" type="ORF">EGW08_011891</name>
</gene>
<dbReference type="InterPro" id="IPR047153">
    <property type="entry name" value="TRIM45/56/19-like"/>
</dbReference>
<dbReference type="SUPFAM" id="SSF57850">
    <property type="entry name" value="RING/U-box"/>
    <property type="match status" value="1"/>
</dbReference>
<dbReference type="Gene3D" id="3.30.40.10">
    <property type="entry name" value="Zinc/RING finger domain, C3HC4 (zinc finger)"/>
    <property type="match status" value="1"/>
</dbReference>
<keyword evidence="1" id="KW-0479">Metal-binding</keyword>
<evidence type="ECO:0000256" key="3">
    <source>
        <dbReference type="ARBA" id="ARBA00022833"/>
    </source>
</evidence>
<name>A0A433TFK5_ELYCH</name>
<dbReference type="InterPro" id="IPR017907">
    <property type="entry name" value="Znf_RING_CS"/>
</dbReference>
<reference evidence="6 7" key="1">
    <citation type="submission" date="2019-01" db="EMBL/GenBank/DDBJ databases">
        <title>A draft genome assembly of the solar-powered sea slug Elysia chlorotica.</title>
        <authorList>
            <person name="Cai H."/>
            <person name="Li Q."/>
            <person name="Fang X."/>
            <person name="Li J."/>
            <person name="Curtis N.E."/>
            <person name="Altenburger A."/>
            <person name="Shibata T."/>
            <person name="Feng M."/>
            <person name="Maeda T."/>
            <person name="Schwartz J.A."/>
            <person name="Shigenobu S."/>
            <person name="Lundholm N."/>
            <person name="Nishiyama T."/>
            <person name="Yang H."/>
            <person name="Hasebe M."/>
            <person name="Li S."/>
            <person name="Pierce S.K."/>
            <person name="Wang J."/>
        </authorList>
    </citation>
    <scope>NUCLEOTIDE SEQUENCE [LARGE SCALE GENOMIC DNA]</scope>
    <source>
        <strain evidence="6">EC2010</strain>
        <tissue evidence="6">Whole organism of an adult</tissue>
    </source>
</reference>
<keyword evidence="7" id="KW-1185">Reference proteome</keyword>
<dbReference type="CDD" id="cd19756">
    <property type="entry name" value="Bbox2"/>
    <property type="match status" value="1"/>
</dbReference>
<dbReference type="InterPro" id="IPR001841">
    <property type="entry name" value="Znf_RING"/>
</dbReference>
<evidence type="ECO:0000259" key="5">
    <source>
        <dbReference type="PROSITE" id="PS50089"/>
    </source>
</evidence>
<dbReference type="InterPro" id="IPR013083">
    <property type="entry name" value="Znf_RING/FYVE/PHD"/>
</dbReference>
<dbReference type="EMBL" id="RQTK01000397">
    <property type="protein sequence ID" value="RUS80352.1"/>
    <property type="molecule type" value="Genomic_DNA"/>
</dbReference>
<dbReference type="PANTHER" id="PTHR25462">
    <property type="entry name" value="BONUS, ISOFORM C-RELATED"/>
    <property type="match status" value="1"/>
</dbReference>
<dbReference type="GO" id="GO:0008270">
    <property type="term" value="F:zinc ion binding"/>
    <property type="evidence" value="ECO:0007669"/>
    <property type="project" value="UniProtKB-KW"/>
</dbReference>
<dbReference type="SUPFAM" id="SSF57845">
    <property type="entry name" value="B-box zinc-binding domain"/>
    <property type="match status" value="1"/>
</dbReference>
<dbReference type="Pfam" id="PF00097">
    <property type="entry name" value="zf-C3HC4"/>
    <property type="match status" value="1"/>
</dbReference>
<dbReference type="STRING" id="188477.A0A433TFK5"/>
<sequence length="619" mass="69454">MSQDVQRNSMANCKCAKCKSPLVDPVQLSACLHILCKSCITYVESVFLNNINCPKCGQENAKPSILNRISRIEHPKNPGRVTCDFDESHENALWNCFFCAKNFCSQCRSNHPLDHGDGISLLAPLRDIQLYGAQVEKLDVTTNNAIDNTDCSLGSSSGFLGSIGENCPMCGTNSCPHIDVLEKLHAPPEAEGTLCEFSSHKGCDGRPLPKNYFCLPCWKPVCGECSLKGDHKLHTSKNLENMKDHLRLMLCDLRKRVAILSAKAKRDREDQREVQDRLKEHAESVSKEMDRRKCKILEEVTRIFNMAVDDAEYQAKDIVRIYSKELEQTDGLCTFLDGLSSALELEVDENLNTAQYISVFNNIDKAESIVEEMRREVMNRSKPQEQRLVLCSLNMFSPCDKSVAAIGRECRQPLLSFSFKMNDEISFVHSIVVKGSDQCFISCQMISGRNYDAILHYQGECSNPVEKVIDVERGRYYISRMESGEIVASYSSENLNAIKYFESDKLLLEQGDFAEFDNTMQLQFEPRGIAATKQNTILLCVAVPQDKKGKVKRSPLGHRETSYLMLLSLQGKVLEEAQHIDTDTLSPNCVAVSDSGEICVCDPNNSTIAILDSKLKLKE</sequence>
<comment type="caution">
    <text evidence="6">The sequence shown here is derived from an EMBL/GenBank/DDBJ whole genome shotgun (WGS) entry which is preliminary data.</text>
</comment>
<evidence type="ECO:0000256" key="4">
    <source>
        <dbReference type="PROSITE-ProRule" id="PRU00175"/>
    </source>
</evidence>
<dbReference type="AlphaFoldDB" id="A0A433TFK5"/>
<keyword evidence="3" id="KW-0862">Zinc</keyword>
<accession>A0A433TFK5</accession>
<keyword evidence="2 4" id="KW-0863">Zinc-finger</keyword>
<evidence type="ECO:0000256" key="2">
    <source>
        <dbReference type="ARBA" id="ARBA00022771"/>
    </source>
</evidence>
<evidence type="ECO:0000256" key="1">
    <source>
        <dbReference type="ARBA" id="ARBA00022723"/>
    </source>
</evidence>
<dbReference type="PROSITE" id="PS00518">
    <property type="entry name" value="ZF_RING_1"/>
    <property type="match status" value="1"/>
</dbReference>
<dbReference type="GO" id="GO:0005654">
    <property type="term" value="C:nucleoplasm"/>
    <property type="evidence" value="ECO:0007669"/>
    <property type="project" value="TreeGrafter"/>
</dbReference>